<keyword evidence="7 9" id="KW-0378">Hydrolase</keyword>
<accession>A0ABY7QUC1</accession>
<dbReference type="PANTHER" id="PTHR46986">
    <property type="entry name" value="ENDORIBONUCLEASE YBEY, CHLOROPLASTIC"/>
    <property type="match status" value="1"/>
</dbReference>
<comment type="similarity">
    <text evidence="1 9">Belongs to the endoribonuclease YbeY family.</text>
</comment>
<evidence type="ECO:0000313" key="11">
    <source>
        <dbReference type="Proteomes" id="UP001210339"/>
    </source>
</evidence>
<evidence type="ECO:0000313" key="10">
    <source>
        <dbReference type="EMBL" id="WBW50376.1"/>
    </source>
</evidence>
<gene>
    <name evidence="9 10" type="primary">ybeY</name>
    <name evidence="10" type="ORF">O6R05_02200</name>
</gene>
<dbReference type="EMBL" id="CP115667">
    <property type="protein sequence ID" value="WBW50376.1"/>
    <property type="molecule type" value="Genomic_DNA"/>
</dbReference>
<comment type="cofactor">
    <cofactor evidence="9">
        <name>Zn(2+)</name>
        <dbReference type="ChEBI" id="CHEBI:29105"/>
    </cofactor>
    <text evidence="9">Binds 1 zinc ion.</text>
</comment>
<keyword evidence="4 9" id="KW-0540">Nuclease</keyword>
<feature type="binding site" evidence="9">
    <location>
        <position position="124"/>
    </location>
    <ligand>
        <name>Zn(2+)</name>
        <dbReference type="ChEBI" id="CHEBI:29105"/>
        <note>catalytic</note>
    </ligand>
</feature>
<evidence type="ECO:0000256" key="5">
    <source>
        <dbReference type="ARBA" id="ARBA00022723"/>
    </source>
</evidence>
<dbReference type="Pfam" id="PF02130">
    <property type="entry name" value="YbeY"/>
    <property type="match status" value="1"/>
</dbReference>
<evidence type="ECO:0000256" key="3">
    <source>
        <dbReference type="ARBA" id="ARBA00022552"/>
    </source>
</evidence>
<dbReference type="EC" id="3.1.-.-" evidence="9"/>
<organism evidence="10 11">
    <name type="scientific">Peptoniphilus equinus</name>
    <dbReference type="NCBI Taxonomy" id="3016343"/>
    <lineage>
        <taxon>Bacteria</taxon>
        <taxon>Bacillati</taxon>
        <taxon>Bacillota</taxon>
        <taxon>Tissierellia</taxon>
        <taxon>Tissierellales</taxon>
        <taxon>Peptoniphilaceae</taxon>
        <taxon>Peptoniphilus</taxon>
    </lineage>
</organism>
<keyword evidence="8 9" id="KW-0862">Zinc</keyword>
<dbReference type="InterPro" id="IPR023091">
    <property type="entry name" value="MetalPrtase_cat_dom_sf_prd"/>
</dbReference>
<dbReference type="InterPro" id="IPR020549">
    <property type="entry name" value="YbeY_CS"/>
</dbReference>
<dbReference type="Gene3D" id="3.40.390.30">
    <property type="entry name" value="Metalloproteases ('zincins'), catalytic domain"/>
    <property type="match status" value="1"/>
</dbReference>
<keyword evidence="5 9" id="KW-0479">Metal-binding</keyword>
<keyword evidence="2 9" id="KW-0690">Ribosome biogenesis</keyword>
<proteinExistence type="inferred from homology"/>
<evidence type="ECO:0000256" key="8">
    <source>
        <dbReference type="ARBA" id="ARBA00022833"/>
    </source>
</evidence>
<dbReference type="PROSITE" id="PS01306">
    <property type="entry name" value="UPF0054"/>
    <property type="match status" value="1"/>
</dbReference>
<feature type="binding site" evidence="9">
    <location>
        <position position="118"/>
    </location>
    <ligand>
        <name>Zn(2+)</name>
        <dbReference type="ChEBI" id="CHEBI:29105"/>
        <note>catalytic</note>
    </ligand>
</feature>
<comment type="subcellular location">
    <subcellularLocation>
        <location evidence="9">Cytoplasm</location>
    </subcellularLocation>
</comment>
<dbReference type="NCBIfam" id="TIGR00043">
    <property type="entry name" value="rRNA maturation RNase YbeY"/>
    <property type="match status" value="1"/>
</dbReference>
<dbReference type="RefSeq" id="WP_271191908.1">
    <property type="nucleotide sequence ID" value="NZ_CP115667.1"/>
</dbReference>
<evidence type="ECO:0000256" key="2">
    <source>
        <dbReference type="ARBA" id="ARBA00022517"/>
    </source>
</evidence>
<protein>
    <recommendedName>
        <fullName evidence="9">Endoribonuclease YbeY</fullName>
        <ecNumber evidence="9">3.1.-.-</ecNumber>
    </recommendedName>
</protein>
<feature type="binding site" evidence="9">
    <location>
        <position position="114"/>
    </location>
    <ligand>
        <name>Zn(2+)</name>
        <dbReference type="ChEBI" id="CHEBI:29105"/>
        <note>catalytic</note>
    </ligand>
</feature>
<keyword evidence="11" id="KW-1185">Reference proteome</keyword>
<evidence type="ECO:0000256" key="9">
    <source>
        <dbReference type="HAMAP-Rule" id="MF_00009"/>
    </source>
</evidence>
<evidence type="ECO:0000256" key="7">
    <source>
        <dbReference type="ARBA" id="ARBA00022801"/>
    </source>
</evidence>
<comment type="function">
    <text evidence="9">Single strand-specific metallo-endoribonuclease involved in late-stage 70S ribosome quality control and in maturation of the 3' terminus of the 16S rRNA.</text>
</comment>
<keyword evidence="9" id="KW-0963">Cytoplasm</keyword>
<keyword evidence="6 9" id="KW-0255">Endonuclease</keyword>
<keyword evidence="3 9" id="KW-0698">rRNA processing</keyword>
<evidence type="ECO:0000256" key="1">
    <source>
        <dbReference type="ARBA" id="ARBA00010875"/>
    </source>
</evidence>
<dbReference type="HAMAP" id="MF_00009">
    <property type="entry name" value="Endoribonucl_YbeY"/>
    <property type="match status" value="1"/>
</dbReference>
<reference evidence="10 11" key="1">
    <citation type="submission" date="2023-01" db="EMBL/GenBank/DDBJ databases">
        <authorList>
            <person name="Lee S.H."/>
            <person name="Jung H.S."/>
            <person name="Yun J.U."/>
        </authorList>
    </citation>
    <scope>NUCLEOTIDE SEQUENCE [LARGE SCALE GENOMIC DNA]</scope>
    <source>
        <strain evidence="10 11">CBA3646</strain>
    </source>
</reference>
<dbReference type="PANTHER" id="PTHR46986:SF1">
    <property type="entry name" value="ENDORIBONUCLEASE YBEY, CHLOROPLASTIC"/>
    <property type="match status" value="1"/>
</dbReference>
<evidence type="ECO:0000256" key="6">
    <source>
        <dbReference type="ARBA" id="ARBA00022759"/>
    </source>
</evidence>
<dbReference type="SUPFAM" id="SSF55486">
    <property type="entry name" value="Metalloproteases ('zincins'), catalytic domain"/>
    <property type="match status" value="1"/>
</dbReference>
<dbReference type="Proteomes" id="UP001210339">
    <property type="component" value="Chromosome"/>
</dbReference>
<dbReference type="InterPro" id="IPR002036">
    <property type="entry name" value="YbeY"/>
</dbReference>
<name>A0ABY7QUC1_9FIRM</name>
<sequence length="145" mass="16544">MELYIDNRQDDVPITEELEQLVAHAIETAVAYEGIEGDVAVSVSFVGDDEIRELNRDYRGVDRTTDVLSFPLEQEFDLPMVNLGDVVINTRRVLEQAAELGHSNAREVTYLTVHSVLHLLGYDHMNEDDKSVMRREEKAIMEQLL</sequence>
<evidence type="ECO:0000256" key="4">
    <source>
        <dbReference type="ARBA" id="ARBA00022722"/>
    </source>
</evidence>